<gene>
    <name evidence="2" type="ORF">GCM10009030_28630</name>
</gene>
<dbReference type="AlphaFoldDB" id="A0A830GQ31"/>
<evidence type="ECO:0000313" key="3">
    <source>
        <dbReference type="Proteomes" id="UP000605784"/>
    </source>
</evidence>
<evidence type="ECO:0000313" key="2">
    <source>
        <dbReference type="EMBL" id="GGN98354.1"/>
    </source>
</evidence>
<keyword evidence="1" id="KW-0812">Transmembrane</keyword>
<sequence>MQGLLTQLIQSIVEMPARFADVALADPLSAILILFGTLFVGAASVVFGYLTLGAALSLFIRPGSTGRSPPPREAR</sequence>
<reference evidence="2" key="2">
    <citation type="submission" date="2020-09" db="EMBL/GenBank/DDBJ databases">
        <authorList>
            <person name="Sun Q."/>
            <person name="Ohkuma M."/>
        </authorList>
    </citation>
    <scope>NUCLEOTIDE SEQUENCE</scope>
    <source>
        <strain evidence="2">JCM 17820</strain>
    </source>
</reference>
<dbReference type="InterPro" id="IPR058337">
    <property type="entry name" value="DUF8024"/>
</dbReference>
<proteinExistence type="predicted"/>
<dbReference type="EMBL" id="BMOU01000005">
    <property type="protein sequence ID" value="GGN98354.1"/>
    <property type="molecule type" value="Genomic_DNA"/>
</dbReference>
<dbReference type="Proteomes" id="UP000605784">
    <property type="component" value="Unassembled WGS sequence"/>
</dbReference>
<feature type="transmembrane region" description="Helical" evidence="1">
    <location>
        <begin position="35"/>
        <end position="60"/>
    </location>
</feature>
<dbReference type="GeneID" id="44855942"/>
<dbReference type="RefSeq" id="WP_166968164.1">
    <property type="nucleotide sequence ID" value="NZ_BMOU01000005.1"/>
</dbReference>
<keyword evidence="3" id="KW-1185">Reference proteome</keyword>
<comment type="caution">
    <text evidence="2">The sequence shown here is derived from an EMBL/GenBank/DDBJ whole genome shotgun (WGS) entry which is preliminary data.</text>
</comment>
<evidence type="ECO:0000256" key="1">
    <source>
        <dbReference type="SAM" id="Phobius"/>
    </source>
</evidence>
<name>A0A830GQ31_9EURY</name>
<protein>
    <submittedName>
        <fullName evidence="2">Uncharacterized protein</fullName>
    </submittedName>
</protein>
<organism evidence="2 3">
    <name type="scientific">Haloarcula pellucida</name>
    <dbReference type="NCBI Taxonomy" id="1427151"/>
    <lineage>
        <taxon>Archaea</taxon>
        <taxon>Methanobacteriati</taxon>
        <taxon>Methanobacteriota</taxon>
        <taxon>Stenosarchaea group</taxon>
        <taxon>Halobacteria</taxon>
        <taxon>Halobacteriales</taxon>
        <taxon>Haloarculaceae</taxon>
        <taxon>Haloarcula</taxon>
    </lineage>
</organism>
<dbReference type="Pfam" id="PF26067">
    <property type="entry name" value="DUF8024"/>
    <property type="match status" value="1"/>
</dbReference>
<reference evidence="2" key="1">
    <citation type="journal article" date="2014" name="Int. J. Syst. Evol. Microbiol.">
        <title>Complete genome sequence of Corynebacterium casei LMG S-19264T (=DSM 44701T), isolated from a smear-ripened cheese.</title>
        <authorList>
            <consortium name="US DOE Joint Genome Institute (JGI-PGF)"/>
            <person name="Walter F."/>
            <person name="Albersmeier A."/>
            <person name="Kalinowski J."/>
            <person name="Ruckert C."/>
        </authorList>
    </citation>
    <scope>NUCLEOTIDE SEQUENCE</scope>
    <source>
        <strain evidence="2">JCM 17820</strain>
    </source>
</reference>
<keyword evidence="1" id="KW-1133">Transmembrane helix</keyword>
<accession>A0A830GQ31</accession>
<keyword evidence="1" id="KW-0472">Membrane</keyword>